<proteinExistence type="predicted"/>
<dbReference type="AlphaFoldDB" id="A0A9Q3BL86"/>
<protein>
    <submittedName>
        <fullName evidence="1">Uncharacterized protein</fullName>
    </submittedName>
</protein>
<comment type="caution">
    <text evidence="1">The sequence shown here is derived from an EMBL/GenBank/DDBJ whole genome shotgun (WGS) entry which is preliminary data.</text>
</comment>
<dbReference type="Proteomes" id="UP000765509">
    <property type="component" value="Unassembled WGS sequence"/>
</dbReference>
<evidence type="ECO:0000313" key="2">
    <source>
        <dbReference type="Proteomes" id="UP000765509"/>
    </source>
</evidence>
<dbReference type="EMBL" id="AVOT02001536">
    <property type="protein sequence ID" value="MBW0467253.1"/>
    <property type="molecule type" value="Genomic_DNA"/>
</dbReference>
<sequence>MTIVHKSGNIHNNAGGLTRWVLPNTLNNPAYVPSNAEPQVPIERINITDVEKELYEEVKESYNQDNNSHILTSLLDKY</sequence>
<name>A0A9Q3BL86_9BASI</name>
<gene>
    <name evidence="1" type="ORF">O181_006968</name>
</gene>
<accession>A0A9Q3BL86</accession>
<organism evidence="1 2">
    <name type="scientific">Austropuccinia psidii MF-1</name>
    <dbReference type="NCBI Taxonomy" id="1389203"/>
    <lineage>
        <taxon>Eukaryota</taxon>
        <taxon>Fungi</taxon>
        <taxon>Dikarya</taxon>
        <taxon>Basidiomycota</taxon>
        <taxon>Pucciniomycotina</taxon>
        <taxon>Pucciniomycetes</taxon>
        <taxon>Pucciniales</taxon>
        <taxon>Sphaerophragmiaceae</taxon>
        <taxon>Austropuccinia</taxon>
    </lineage>
</organism>
<keyword evidence="2" id="KW-1185">Reference proteome</keyword>
<evidence type="ECO:0000313" key="1">
    <source>
        <dbReference type="EMBL" id="MBW0467253.1"/>
    </source>
</evidence>
<reference evidence="1" key="1">
    <citation type="submission" date="2021-03" db="EMBL/GenBank/DDBJ databases">
        <title>Draft genome sequence of rust myrtle Austropuccinia psidii MF-1, a brazilian biotype.</title>
        <authorList>
            <person name="Quecine M.C."/>
            <person name="Pachon D.M.R."/>
            <person name="Bonatelli M.L."/>
            <person name="Correr F.H."/>
            <person name="Franceschini L.M."/>
            <person name="Leite T.F."/>
            <person name="Margarido G.R.A."/>
            <person name="Almeida C.A."/>
            <person name="Ferrarezi J.A."/>
            <person name="Labate C.A."/>
        </authorList>
    </citation>
    <scope>NUCLEOTIDE SEQUENCE</scope>
    <source>
        <strain evidence="1">MF-1</strain>
    </source>
</reference>